<dbReference type="RefSeq" id="WP_381517495.1">
    <property type="nucleotide sequence ID" value="NZ_JBHULN010000001.1"/>
</dbReference>
<reference evidence="2" key="1">
    <citation type="journal article" date="2019" name="Int. J. Syst. Evol. Microbiol.">
        <title>The Global Catalogue of Microorganisms (GCM) 10K type strain sequencing project: providing services to taxonomists for standard genome sequencing and annotation.</title>
        <authorList>
            <consortium name="The Broad Institute Genomics Platform"/>
            <consortium name="The Broad Institute Genome Sequencing Center for Infectious Disease"/>
            <person name="Wu L."/>
            <person name="Ma J."/>
        </authorList>
    </citation>
    <scope>NUCLEOTIDE SEQUENCE [LARGE SCALE GENOMIC DNA]</scope>
    <source>
        <strain evidence="2">KCTC 42805</strain>
    </source>
</reference>
<evidence type="ECO:0000313" key="1">
    <source>
        <dbReference type="EMBL" id="MFD2569068.1"/>
    </source>
</evidence>
<organism evidence="1 2">
    <name type="scientific">Spirosoma soli</name>
    <dbReference type="NCBI Taxonomy" id="1770529"/>
    <lineage>
        <taxon>Bacteria</taxon>
        <taxon>Pseudomonadati</taxon>
        <taxon>Bacteroidota</taxon>
        <taxon>Cytophagia</taxon>
        <taxon>Cytophagales</taxon>
        <taxon>Cytophagaceae</taxon>
        <taxon>Spirosoma</taxon>
    </lineage>
</organism>
<name>A0ABW5LYD1_9BACT</name>
<dbReference type="Proteomes" id="UP001597469">
    <property type="component" value="Unassembled WGS sequence"/>
</dbReference>
<comment type="caution">
    <text evidence="1">The sequence shown here is derived from an EMBL/GenBank/DDBJ whole genome shotgun (WGS) entry which is preliminary data.</text>
</comment>
<evidence type="ECO:0000313" key="2">
    <source>
        <dbReference type="Proteomes" id="UP001597469"/>
    </source>
</evidence>
<protein>
    <submittedName>
        <fullName evidence="1">Uncharacterized protein</fullName>
    </submittedName>
</protein>
<gene>
    <name evidence="1" type="ORF">ACFSUS_00390</name>
</gene>
<sequence length="435" mass="49528">MIVAAETSYSVVTTIVVETLPKTSSRINASLLLKIDSLRTRARLLISLRKMLSLQPHQDISAEQWEVLESQLSTVSNKIRQQLRLYTDKYFSERNDPLIRQTLVNRLGELEVELTTAYGFYDTFMDILTQRLSNDIGPLLRGCDAIAAHALQRGNISDITVPPLVYCDRGFGASVLREGVRINQNTPNPIPVIAIPYSRINEKYNLISIFHEAGHQAVVKLNMVELWQQVLYEALKKAGATPLLCNLYANWSKEIVPDFWAFCLSGMAQTCSVRDVLILPASMMFSVSTIQPHPPSYLRFLLSTDWCRQLWGHGDWDAWEEEWVRLYPLGGLDETTRQLIKEARQCIPVVSKALLMTRFRKLGNKPITTLFALNTLAPSTLKSMATMPGTSTDQFKKQPIGVQLAVFRLMREKRTVRQADIDQRMDEWLKNLVQK</sequence>
<proteinExistence type="predicted"/>
<keyword evidence="2" id="KW-1185">Reference proteome</keyword>
<accession>A0ABW5LYD1</accession>
<dbReference type="EMBL" id="JBHULN010000001">
    <property type="protein sequence ID" value="MFD2569068.1"/>
    <property type="molecule type" value="Genomic_DNA"/>
</dbReference>